<proteinExistence type="predicted"/>
<dbReference type="Proteomes" id="UP000677457">
    <property type="component" value="Unassembled WGS sequence"/>
</dbReference>
<organism evidence="3 4">
    <name type="scientific">Salinispora arenicola</name>
    <dbReference type="NCBI Taxonomy" id="168697"/>
    <lineage>
        <taxon>Bacteria</taxon>
        <taxon>Bacillati</taxon>
        <taxon>Actinomycetota</taxon>
        <taxon>Actinomycetes</taxon>
        <taxon>Micromonosporales</taxon>
        <taxon>Micromonosporaceae</taxon>
        <taxon>Salinispora</taxon>
    </lineage>
</organism>
<dbReference type="SUPFAM" id="SSF53474">
    <property type="entry name" value="alpha/beta-Hydrolases"/>
    <property type="match status" value="1"/>
</dbReference>
<evidence type="ECO:0000259" key="1">
    <source>
        <dbReference type="Pfam" id="PF12146"/>
    </source>
</evidence>
<dbReference type="Gene3D" id="3.40.50.1820">
    <property type="entry name" value="alpha/beta hydrolase"/>
    <property type="match status" value="1"/>
</dbReference>
<evidence type="ECO:0000313" key="5">
    <source>
        <dbReference type="Proteomes" id="UP000677457"/>
    </source>
</evidence>
<sequence length="266" mass="29143">MENTEVSLHTLWPGTPDGPLVVFAHGLEDPWTTWRPLVAELDPTWRMVALDLPWRPGNDYRWGHRPAGDWLGDGLDQLGARSDVLITHSFGANAALTLLSARDPRPGPAVILVCPLYRQPQHSVTWEMFDQARATFMRHIREGLRARMGARADALDPAVLEAMGEAAIDRVGPAGFLTVFQQYIASAQLRLSNVTVRTFLLAGAADPTLSPVAARALAAEVPGMHLQVEEQFDHFCHVRQAGRVADSVTAFVAANGAFETTGREPR</sequence>
<dbReference type="GO" id="GO:0003824">
    <property type="term" value="F:catalytic activity"/>
    <property type="evidence" value="ECO:0007669"/>
    <property type="project" value="UniProtKB-ARBA"/>
</dbReference>
<dbReference type="EMBL" id="BOQM01000028">
    <property type="protein sequence ID" value="GIM86877.1"/>
    <property type="molecule type" value="Genomic_DNA"/>
</dbReference>
<comment type="caution">
    <text evidence="3">The sequence shown here is derived from an EMBL/GenBank/DDBJ whole genome shotgun (WGS) entry which is preliminary data.</text>
</comment>
<keyword evidence="5" id="KW-1185">Reference proteome</keyword>
<dbReference type="AlphaFoldDB" id="A0A542XT90"/>
<dbReference type="PANTHER" id="PTHR43798">
    <property type="entry name" value="MONOACYLGLYCEROL LIPASE"/>
    <property type="match status" value="1"/>
</dbReference>
<dbReference type="PANTHER" id="PTHR43798:SF33">
    <property type="entry name" value="HYDROLASE, PUTATIVE (AFU_ORTHOLOGUE AFUA_2G14860)-RELATED"/>
    <property type="match status" value="1"/>
</dbReference>
<dbReference type="Pfam" id="PF12146">
    <property type="entry name" value="Hydrolase_4"/>
    <property type="match status" value="1"/>
</dbReference>
<reference evidence="2 5" key="2">
    <citation type="submission" date="2021-03" db="EMBL/GenBank/DDBJ databases">
        <title>Whole genome shotgun sequence of Salinispora arenicola NBRC 105043.</title>
        <authorList>
            <person name="Komaki H."/>
            <person name="Tamura T."/>
        </authorList>
    </citation>
    <scope>NUCLEOTIDE SEQUENCE [LARGE SCALE GENOMIC DNA]</scope>
    <source>
        <strain evidence="2 5">NBRC 105043</strain>
    </source>
</reference>
<dbReference type="GeneID" id="93773433"/>
<gene>
    <name evidence="3" type="ORF">FB564_4280</name>
    <name evidence="2" type="ORF">Sar04_36130</name>
</gene>
<name>A0A542XT90_SALAC</name>
<accession>A0A542XT90</accession>
<dbReference type="GO" id="GO:0016020">
    <property type="term" value="C:membrane"/>
    <property type="evidence" value="ECO:0007669"/>
    <property type="project" value="TreeGrafter"/>
</dbReference>
<protein>
    <submittedName>
        <fullName evidence="3">Pimeloyl-ACP methyl ester carboxylesterase</fullName>
    </submittedName>
</protein>
<evidence type="ECO:0000313" key="2">
    <source>
        <dbReference type="EMBL" id="GIM86877.1"/>
    </source>
</evidence>
<dbReference type="InterPro" id="IPR029058">
    <property type="entry name" value="AB_hydrolase_fold"/>
</dbReference>
<evidence type="ECO:0000313" key="3">
    <source>
        <dbReference type="EMBL" id="TQL39058.1"/>
    </source>
</evidence>
<dbReference type="RefSeq" id="WP_029025377.1">
    <property type="nucleotide sequence ID" value="NZ_BOQM01000028.1"/>
</dbReference>
<dbReference type="InterPro" id="IPR022742">
    <property type="entry name" value="Hydrolase_4"/>
</dbReference>
<evidence type="ECO:0000313" key="4">
    <source>
        <dbReference type="Proteomes" id="UP000315983"/>
    </source>
</evidence>
<feature type="domain" description="Serine aminopeptidase S33" evidence="1">
    <location>
        <begin position="84"/>
        <end position="234"/>
    </location>
</feature>
<reference evidence="3 4" key="1">
    <citation type="submission" date="2019-06" db="EMBL/GenBank/DDBJ databases">
        <title>Sequencing the genomes of 1000 actinobacteria strains.</title>
        <authorList>
            <person name="Klenk H.-P."/>
        </authorList>
    </citation>
    <scope>NUCLEOTIDE SEQUENCE [LARGE SCALE GENOMIC DNA]</scope>
    <source>
        <strain evidence="3 4">DSM 44819</strain>
    </source>
</reference>
<dbReference type="InterPro" id="IPR050266">
    <property type="entry name" value="AB_hydrolase_sf"/>
</dbReference>
<dbReference type="EMBL" id="VFOL01000001">
    <property type="protein sequence ID" value="TQL39058.1"/>
    <property type="molecule type" value="Genomic_DNA"/>
</dbReference>
<dbReference type="Proteomes" id="UP000315983">
    <property type="component" value="Unassembled WGS sequence"/>
</dbReference>